<comment type="caution">
    <text evidence="5">Lacks conserved residue(s) required for the propagation of feature annotation.</text>
</comment>
<dbReference type="PROSITE" id="PS00137">
    <property type="entry name" value="SUBTILASE_HIS"/>
    <property type="match status" value="1"/>
</dbReference>
<keyword evidence="3" id="KW-0378">Hydrolase</keyword>
<dbReference type="PRINTS" id="PR00723">
    <property type="entry name" value="SUBTILISIN"/>
</dbReference>
<sequence length="198" mass="21762">MNRAAEVIHLRWAHERNYLGQGIGVAVLDTGISKHPDFVQQGNRIAAFYDAVNGRKEIYDDNGHGTHVSGILAGDGSDSRGMYCGIAPYSNIISVKVLNHRGNGEIAHVLDGLNWVLENKIKYNIRIVNISVGTTTKTQLDEFSALVRGVNEVWDSNIVVVVAAGHGEIITQKHKKTNKPNEKCVIIDKVIKRISGKK</sequence>
<evidence type="ECO:0000313" key="7">
    <source>
        <dbReference type="EMBL" id="SFR80468.1"/>
    </source>
</evidence>
<dbReference type="RefSeq" id="WP_177214646.1">
    <property type="nucleotide sequence ID" value="NZ_FOYZ01000006.1"/>
</dbReference>
<keyword evidence="2" id="KW-0645">Protease</keyword>
<feature type="domain" description="Peptidase S8/S53" evidence="6">
    <location>
        <begin position="20"/>
        <end position="180"/>
    </location>
</feature>
<name>A0A1I6JNB3_9FIRM</name>
<comment type="similarity">
    <text evidence="1 5">Belongs to the peptidase S8 family.</text>
</comment>
<evidence type="ECO:0000256" key="1">
    <source>
        <dbReference type="ARBA" id="ARBA00011073"/>
    </source>
</evidence>
<dbReference type="InterPro" id="IPR022398">
    <property type="entry name" value="Peptidase_S8_His-AS"/>
</dbReference>
<dbReference type="GO" id="GO:0006508">
    <property type="term" value="P:proteolysis"/>
    <property type="evidence" value="ECO:0007669"/>
    <property type="project" value="UniProtKB-KW"/>
</dbReference>
<dbReference type="InterPro" id="IPR000209">
    <property type="entry name" value="Peptidase_S8/S53_dom"/>
</dbReference>
<dbReference type="GO" id="GO:0004252">
    <property type="term" value="F:serine-type endopeptidase activity"/>
    <property type="evidence" value="ECO:0007669"/>
    <property type="project" value="InterPro"/>
</dbReference>
<dbReference type="AlphaFoldDB" id="A0A1I6JNB3"/>
<dbReference type="Proteomes" id="UP000199659">
    <property type="component" value="Unassembled WGS sequence"/>
</dbReference>
<reference evidence="7 8" key="1">
    <citation type="submission" date="2016-10" db="EMBL/GenBank/DDBJ databases">
        <authorList>
            <person name="de Groot N.N."/>
        </authorList>
    </citation>
    <scope>NUCLEOTIDE SEQUENCE [LARGE SCALE GENOMIC DNA]</scope>
    <source>
        <strain evidence="7 8">743A</strain>
    </source>
</reference>
<dbReference type="EMBL" id="FOYZ01000006">
    <property type="protein sequence ID" value="SFR80468.1"/>
    <property type="molecule type" value="Genomic_DNA"/>
</dbReference>
<evidence type="ECO:0000256" key="5">
    <source>
        <dbReference type="PROSITE-ProRule" id="PRU01240"/>
    </source>
</evidence>
<evidence type="ECO:0000313" key="8">
    <source>
        <dbReference type="Proteomes" id="UP000199659"/>
    </source>
</evidence>
<dbReference type="STRING" id="37658.SAMN05661086_01800"/>
<evidence type="ECO:0000259" key="6">
    <source>
        <dbReference type="Pfam" id="PF00082"/>
    </source>
</evidence>
<dbReference type="InterPro" id="IPR023827">
    <property type="entry name" value="Peptidase_S8_Asp-AS"/>
</dbReference>
<dbReference type="SUPFAM" id="SSF52743">
    <property type="entry name" value="Subtilisin-like"/>
    <property type="match status" value="1"/>
</dbReference>
<dbReference type="InterPro" id="IPR036852">
    <property type="entry name" value="Peptidase_S8/S53_dom_sf"/>
</dbReference>
<dbReference type="Gene3D" id="3.40.50.200">
    <property type="entry name" value="Peptidase S8/S53 domain"/>
    <property type="match status" value="1"/>
</dbReference>
<protein>
    <submittedName>
        <fullName evidence="7">Subtilase family protein</fullName>
    </submittedName>
</protein>
<organism evidence="7 8">
    <name type="scientific">Anaeromicropila populeti</name>
    <dbReference type="NCBI Taxonomy" id="37658"/>
    <lineage>
        <taxon>Bacteria</taxon>
        <taxon>Bacillati</taxon>
        <taxon>Bacillota</taxon>
        <taxon>Clostridia</taxon>
        <taxon>Lachnospirales</taxon>
        <taxon>Lachnospiraceae</taxon>
        <taxon>Anaeromicropila</taxon>
    </lineage>
</organism>
<gene>
    <name evidence="7" type="ORF">SAMN05661086_01800</name>
</gene>
<accession>A0A1I6JNB3</accession>
<dbReference type="PROSITE" id="PS51892">
    <property type="entry name" value="SUBTILASE"/>
    <property type="match status" value="1"/>
</dbReference>
<evidence type="ECO:0000256" key="4">
    <source>
        <dbReference type="ARBA" id="ARBA00022825"/>
    </source>
</evidence>
<keyword evidence="4" id="KW-0720">Serine protease</keyword>
<evidence type="ECO:0000256" key="3">
    <source>
        <dbReference type="ARBA" id="ARBA00022801"/>
    </source>
</evidence>
<keyword evidence="8" id="KW-1185">Reference proteome</keyword>
<dbReference type="InterPro" id="IPR050131">
    <property type="entry name" value="Peptidase_S8_subtilisin-like"/>
</dbReference>
<dbReference type="Pfam" id="PF00082">
    <property type="entry name" value="Peptidase_S8"/>
    <property type="match status" value="1"/>
</dbReference>
<dbReference type="PANTHER" id="PTHR43806">
    <property type="entry name" value="PEPTIDASE S8"/>
    <property type="match status" value="1"/>
</dbReference>
<dbReference type="PANTHER" id="PTHR43806:SF65">
    <property type="entry name" value="SERINE PROTEASE APRX"/>
    <property type="match status" value="1"/>
</dbReference>
<dbReference type="PROSITE" id="PS00136">
    <property type="entry name" value="SUBTILASE_ASP"/>
    <property type="match status" value="1"/>
</dbReference>
<dbReference type="InterPro" id="IPR015500">
    <property type="entry name" value="Peptidase_S8_subtilisin-rel"/>
</dbReference>
<proteinExistence type="inferred from homology"/>
<evidence type="ECO:0000256" key="2">
    <source>
        <dbReference type="ARBA" id="ARBA00022670"/>
    </source>
</evidence>